<evidence type="ECO:0000313" key="2">
    <source>
        <dbReference type="EMBL" id="KAL0394389.1"/>
    </source>
</evidence>
<gene>
    <name evidence="2" type="ORF">Slati_4405100</name>
</gene>
<sequence length="73" mass="8204">MDKAARRSRAQQPARWRGRQPRACRVRAHQVASHEVAGCELTRSQATSSRACELAGRWRLEADGHCFGKESLT</sequence>
<dbReference type="EMBL" id="JACGWN010000016">
    <property type="protein sequence ID" value="KAL0394389.1"/>
    <property type="molecule type" value="Genomic_DNA"/>
</dbReference>
<proteinExistence type="predicted"/>
<dbReference type="AlphaFoldDB" id="A0AAW2SPL2"/>
<comment type="caution">
    <text evidence="2">The sequence shown here is derived from an EMBL/GenBank/DDBJ whole genome shotgun (WGS) entry which is preliminary data.</text>
</comment>
<evidence type="ECO:0000256" key="1">
    <source>
        <dbReference type="SAM" id="MobiDB-lite"/>
    </source>
</evidence>
<protein>
    <submittedName>
        <fullName evidence="2">Uncharacterized protein</fullName>
    </submittedName>
</protein>
<reference evidence="2" key="2">
    <citation type="journal article" date="2024" name="Plant">
        <title>Genomic evolution and insights into agronomic trait innovations of Sesamum species.</title>
        <authorList>
            <person name="Miao H."/>
            <person name="Wang L."/>
            <person name="Qu L."/>
            <person name="Liu H."/>
            <person name="Sun Y."/>
            <person name="Le M."/>
            <person name="Wang Q."/>
            <person name="Wei S."/>
            <person name="Zheng Y."/>
            <person name="Lin W."/>
            <person name="Duan Y."/>
            <person name="Cao H."/>
            <person name="Xiong S."/>
            <person name="Wang X."/>
            <person name="Wei L."/>
            <person name="Li C."/>
            <person name="Ma Q."/>
            <person name="Ju M."/>
            <person name="Zhao R."/>
            <person name="Li G."/>
            <person name="Mu C."/>
            <person name="Tian Q."/>
            <person name="Mei H."/>
            <person name="Zhang T."/>
            <person name="Gao T."/>
            <person name="Zhang H."/>
        </authorList>
    </citation>
    <scope>NUCLEOTIDE SEQUENCE</scope>
    <source>
        <strain evidence="2">KEN1</strain>
    </source>
</reference>
<feature type="region of interest" description="Disordered" evidence="1">
    <location>
        <begin position="1"/>
        <end position="22"/>
    </location>
</feature>
<accession>A0AAW2SPL2</accession>
<organism evidence="2">
    <name type="scientific">Sesamum latifolium</name>
    <dbReference type="NCBI Taxonomy" id="2727402"/>
    <lineage>
        <taxon>Eukaryota</taxon>
        <taxon>Viridiplantae</taxon>
        <taxon>Streptophyta</taxon>
        <taxon>Embryophyta</taxon>
        <taxon>Tracheophyta</taxon>
        <taxon>Spermatophyta</taxon>
        <taxon>Magnoliopsida</taxon>
        <taxon>eudicotyledons</taxon>
        <taxon>Gunneridae</taxon>
        <taxon>Pentapetalae</taxon>
        <taxon>asterids</taxon>
        <taxon>lamiids</taxon>
        <taxon>Lamiales</taxon>
        <taxon>Pedaliaceae</taxon>
        <taxon>Sesamum</taxon>
    </lineage>
</organism>
<reference evidence="2" key="1">
    <citation type="submission" date="2020-06" db="EMBL/GenBank/DDBJ databases">
        <authorList>
            <person name="Li T."/>
            <person name="Hu X."/>
            <person name="Zhang T."/>
            <person name="Song X."/>
            <person name="Zhang H."/>
            <person name="Dai N."/>
            <person name="Sheng W."/>
            <person name="Hou X."/>
            <person name="Wei L."/>
        </authorList>
    </citation>
    <scope>NUCLEOTIDE SEQUENCE</scope>
    <source>
        <strain evidence="2">KEN1</strain>
        <tissue evidence="2">Leaf</tissue>
    </source>
</reference>
<name>A0AAW2SPL2_9LAMI</name>